<feature type="chain" id="PRO_5046734634" description="ER membrane protein complex subunit 7 beta-sandwich domain-containing protein" evidence="7">
    <location>
        <begin position="22"/>
        <end position="306"/>
    </location>
</feature>
<dbReference type="PANTHER" id="PTHR13605">
    <property type="entry name" value="ER MEMBRANE PROTEIN COMPLEX SUBUNIT 7"/>
    <property type="match status" value="1"/>
</dbReference>
<evidence type="ECO:0000259" key="8">
    <source>
        <dbReference type="Pfam" id="PF09430"/>
    </source>
</evidence>
<evidence type="ECO:0000256" key="6">
    <source>
        <dbReference type="SAM" id="MobiDB-lite"/>
    </source>
</evidence>
<dbReference type="InterPro" id="IPR039163">
    <property type="entry name" value="EMC7"/>
</dbReference>
<keyword evidence="4" id="KW-1133">Transmembrane helix</keyword>
<keyword evidence="3 7" id="KW-0732">Signal</keyword>
<evidence type="ECO:0000256" key="5">
    <source>
        <dbReference type="ARBA" id="ARBA00023136"/>
    </source>
</evidence>
<organism evidence="9 10">
    <name type="scientific">Seiridium unicorne</name>
    <dbReference type="NCBI Taxonomy" id="138068"/>
    <lineage>
        <taxon>Eukaryota</taxon>
        <taxon>Fungi</taxon>
        <taxon>Dikarya</taxon>
        <taxon>Ascomycota</taxon>
        <taxon>Pezizomycotina</taxon>
        <taxon>Sordariomycetes</taxon>
        <taxon>Xylariomycetidae</taxon>
        <taxon>Amphisphaeriales</taxon>
        <taxon>Sporocadaceae</taxon>
        <taxon>Seiridium</taxon>
    </lineage>
</organism>
<protein>
    <recommendedName>
        <fullName evidence="8">ER membrane protein complex subunit 7 beta-sandwich domain-containing protein</fullName>
    </recommendedName>
</protein>
<dbReference type="Pfam" id="PF09430">
    <property type="entry name" value="EMC7_beta-sandw"/>
    <property type="match status" value="1"/>
</dbReference>
<feature type="region of interest" description="Disordered" evidence="6">
    <location>
        <begin position="281"/>
        <end position="306"/>
    </location>
</feature>
<feature type="signal peptide" evidence="7">
    <location>
        <begin position="1"/>
        <end position="21"/>
    </location>
</feature>
<evidence type="ECO:0000313" key="9">
    <source>
        <dbReference type="EMBL" id="KAK9426410.1"/>
    </source>
</evidence>
<gene>
    <name evidence="9" type="ORF">SUNI508_02851</name>
</gene>
<reference evidence="9 10" key="1">
    <citation type="journal article" date="2024" name="J. Plant Pathol.">
        <title>Sequence and assembly of the genome of Seiridium unicorne, isolate CBS 538.82, causal agent of cypress canker disease.</title>
        <authorList>
            <person name="Scali E."/>
            <person name="Rocca G.D."/>
            <person name="Danti R."/>
            <person name="Garbelotto M."/>
            <person name="Barberini S."/>
            <person name="Baroncelli R."/>
            <person name="Emiliani G."/>
        </authorList>
    </citation>
    <scope>NUCLEOTIDE SEQUENCE [LARGE SCALE GENOMIC DNA]</scope>
    <source>
        <strain evidence="9 10">BM-138-508</strain>
    </source>
</reference>
<comment type="caution">
    <text evidence="9">The sequence shown here is derived from an EMBL/GenBank/DDBJ whole genome shotgun (WGS) entry which is preliminary data.</text>
</comment>
<sequence length="306" mass="32103">MRFSLPALLSALPACLGAAAAAATASAKTSLVLSIPASQFLPNPNVLPASTHATLTTLHQSYSAPLSVANTFVFHNVTPGSYLADVHCASYGFAPLRIDVDAAEDGAAGADVRSSVRAWETFRGNEWGNKGEESVRQDGAGGAVFAVKCLGKKVFFQERGSCKFSFAFHPCVADNAKSKLLVAGFADECMTVSVLTILKNPLILLGLISMGIFFGMPKLVENSEYSSAPPYKIPGTMILMQPIVDPEMRAEWEEQQKKNPMNSIMGGGQAGANPMGNFDMASFLAGSGDNKGEANSGSGGKKGGKR</sequence>
<feature type="domain" description="ER membrane protein complex subunit 7 beta-sandwich" evidence="8">
    <location>
        <begin position="43"/>
        <end position="205"/>
    </location>
</feature>
<keyword evidence="10" id="KW-1185">Reference proteome</keyword>
<feature type="compositionally biased region" description="Gly residues" evidence="6">
    <location>
        <begin position="297"/>
        <end position="306"/>
    </location>
</feature>
<evidence type="ECO:0000256" key="4">
    <source>
        <dbReference type="ARBA" id="ARBA00022989"/>
    </source>
</evidence>
<keyword evidence="2" id="KW-0812">Transmembrane</keyword>
<dbReference type="Proteomes" id="UP001408356">
    <property type="component" value="Unassembled WGS sequence"/>
</dbReference>
<dbReference type="InterPro" id="IPR019008">
    <property type="entry name" value="Beta_sandwich_EMC7"/>
</dbReference>
<evidence type="ECO:0000256" key="7">
    <source>
        <dbReference type="SAM" id="SignalP"/>
    </source>
</evidence>
<dbReference type="EMBL" id="JARVKF010000002">
    <property type="protein sequence ID" value="KAK9426410.1"/>
    <property type="molecule type" value="Genomic_DNA"/>
</dbReference>
<keyword evidence="5" id="KW-0472">Membrane</keyword>
<accession>A0ABR2VHK1</accession>
<evidence type="ECO:0000313" key="10">
    <source>
        <dbReference type="Proteomes" id="UP001408356"/>
    </source>
</evidence>
<evidence type="ECO:0000256" key="2">
    <source>
        <dbReference type="ARBA" id="ARBA00022692"/>
    </source>
</evidence>
<comment type="subcellular location">
    <subcellularLocation>
        <location evidence="1">Membrane</location>
        <topology evidence="1">Single-pass membrane protein</topology>
    </subcellularLocation>
</comment>
<evidence type="ECO:0000256" key="1">
    <source>
        <dbReference type="ARBA" id="ARBA00004167"/>
    </source>
</evidence>
<proteinExistence type="predicted"/>
<dbReference type="PANTHER" id="PTHR13605:SF4">
    <property type="entry name" value="ER MEMBRANE PROTEIN COMPLEX SUBUNIT 7"/>
    <property type="match status" value="1"/>
</dbReference>
<evidence type="ECO:0000256" key="3">
    <source>
        <dbReference type="ARBA" id="ARBA00022729"/>
    </source>
</evidence>
<name>A0ABR2VHK1_9PEZI</name>